<dbReference type="EMBL" id="NHOO01000030">
    <property type="protein sequence ID" value="OVE45659.1"/>
    <property type="molecule type" value="Genomic_DNA"/>
</dbReference>
<organism evidence="2 3">
    <name type="scientific">Chromobacterium violaceum</name>
    <dbReference type="NCBI Taxonomy" id="536"/>
    <lineage>
        <taxon>Bacteria</taxon>
        <taxon>Pseudomonadati</taxon>
        <taxon>Pseudomonadota</taxon>
        <taxon>Betaproteobacteria</taxon>
        <taxon>Neisseriales</taxon>
        <taxon>Chromobacteriaceae</taxon>
        <taxon>Chromobacterium</taxon>
    </lineage>
</organism>
<proteinExistence type="predicted"/>
<dbReference type="Proteomes" id="UP000196342">
    <property type="component" value="Unassembled WGS sequence"/>
</dbReference>
<protein>
    <submittedName>
        <fullName evidence="2">Uncharacterized protein</fullName>
    </submittedName>
</protein>
<keyword evidence="1" id="KW-0472">Membrane</keyword>
<evidence type="ECO:0000313" key="2">
    <source>
        <dbReference type="EMBL" id="OVE45659.1"/>
    </source>
</evidence>
<keyword evidence="1" id="KW-1133">Transmembrane helix</keyword>
<evidence type="ECO:0000256" key="1">
    <source>
        <dbReference type="SAM" id="Phobius"/>
    </source>
</evidence>
<dbReference type="AlphaFoldDB" id="A0A202B2H9"/>
<keyword evidence="1" id="KW-0812">Transmembrane</keyword>
<accession>A0A202B2H9</accession>
<feature type="transmembrane region" description="Helical" evidence="1">
    <location>
        <begin position="48"/>
        <end position="70"/>
    </location>
</feature>
<evidence type="ECO:0000313" key="3">
    <source>
        <dbReference type="Proteomes" id="UP000196342"/>
    </source>
</evidence>
<keyword evidence="3" id="KW-1185">Reference proteome</keyword>
<comment type="caution">
    <text evidence="2">The sequence shown here is derived from an EMBL/GenBank/DDBJ whole genome shotgun (WGS) entry which is preliminary data.</text>
</comment>
<name>A0A202B2H9_CHRVL</name>
<reference evidence="2 3" key="1">
    <citation type="submission" date="2017-05" db="EMBL/GenBank/DDBJ databases">
        <title>Chromobacterium violaceum GHPS1 isolated from Hydrocarbon polluted soil in French Guiana display an awesome secondary metabolite arsenal and a battery of drug and heavy-metal-resistance and detoxification of xenobiotics proteins.</title>
        <authorList>
            <person name="Belbahri L."/>
        </authorList>
    </citation>
    <scope>NUCLEOTIDE SEQUENCE [LARGE SCALE GENOMIC DNA]</scope>
    <source>
        <strain evidence="2 3">GHPS1</strain>
    </source>
</reference>
<sequence>MRYQVQEWLAERVRWVQYPRQQFIPKRPAPHPGKLSIDDFLKLAVFGYVAWILLAPVLAVLGFAFVVFVLK</sequence>
<gene>
    <name evidence="2" type="ORF">CBW21_21950</name>
</gene>